<evidence type="ECO:0000313" key="10">
    <source>
        <dbReference type="Proteomes" id="UP001381693"/>
    </source>
</evidence>
<evidence type="ECO:0000256" key="3">
    <source>
        <dbReference type="ARBA" id="ARBA00022692"/>
    </source>
</evidence>
<dbReference type="AlphaFoldDB" id="A0AAN9ADL9"/>
<evidence type="ECO:0000256" key="6">
    <source>
        <dbReference type="ARBA" id="ARBA00023170"/>
    </source>
</evidence>
<keyword evidence="3 8" id="KW-0812">Transmembrane</keyword>
<dbReference type="EMBL" id="JAXCGZ010002138">
    <property type="protein sequence ID" value="KAK7084339.1"/>
    <property type="molecule type" value="Genomic_DNA"/>
</dbReference>
<keyword evidence="10" id="KW-1185">Reference proteome</keyword>
<dbReference type="SUPFAM" id="SSF53850">
    <property type="entry name" value="Periplasmic binding protein-like II"/>
    <property type="match status" value="1"/>
</dbReference>
<keyword evidence="4 8" id="KW-1133">Transmembrane helix</keyword>
<comment type="subcellular location">
    <subcellularLocation>
        <location evidence="1">Cell membrane</location>
        <topology evidence="1">Multi-pass membrane protein</topology>
    </subcellularLocation>
</comment>
<protein>
    <submittedName>
        <fullName evidence="9">Uncharacterized protein</fullName>
    </submittedName>
</protein>
<keyword evidence="2" id="KW-1003">Cell membrane</keyword>
<dbReference type="Gene3D" id="1.10.287.70">
    <property type="match status" value="1"/>
</dbReference>
<comment type="caution">
    <text evidence="9">The sequence shown here is derived from an EMBL/GenBank/DDBJ whole genome shotgun (WGS) entry which is preliminary data.</text>
</comment>
<evidence type="ECO:0000256" key="8">
    <source>
        <dbReference type="SAM" id="Phobius"/>
    </source>
</evidence>
<dbReference type="PANTHER" id="PTHR42643">
    <property type="entry name" value="IONOTROPIC RECEPTOR 20A-RELATED"/>
    <property type="match status" value="1"/>
</dbReference>
<dbReference type="Gene3D" id="3.40.190.10">
    <property type="entry name" value="Periplasmic binding protein-like II"/>
    <property type="match status" value="1"/>
</dbReference>
<keyword evidence="6" id="KW-0675">Receptor</keyword>
<evidence type="ECO:0000256" key="1">
    <source>
        <dbReference type="ARBA" id="ARBA00004651"/>
    </source>
</evidence>
<evidence type="ECO:0000256" key="7">
    <source>
        <dbReference type="ARBA" id="ARBA00023180"/>
    </source>
</evidence>
<evidence type="ECO:0000256" key="4">
    <source>
        <dbReference type="ARBA" id="ARBA00022989"/>
    </source>
</evidence>
<evidence type="ECO:0000313" key="9">
    <source>
        <dbReference type="EMBL" id="KAK7084339.1"/>
    </source>
</evidence>
<reference evidence="9 10" key="1">
    <citation type="submission" date="2023-11" db="EMBL/GenBank/DDBJ databases">
        <title>Halocaridina rubra genome assembly.</title>
        <authorList>
            <person name="Smith C."/>
        </authorList>
    </citation>
    <scope>NUCLEOTIDE SEQUENCE [LARGE SCALE GENOMIC DNA]</scope>
    <source>
        <strain evidence="9">EP-1</strain>
        <tissue evidence="9">Whole</tissue>
    </source>
</reference>
<gene>
    <name evidence="9" type="ORF">SK128_009899</name>
</gene>
<keyword evidence="7" id="KW-0325">Glycoprotein</keyword>
<keyword evidence="5 8" id="KW-0472">Membrane</keyword>
<feature type="transmembrane region" description="Helical" evidence="8">
    <location>
        <begin position="80"/>
        <end position="99"/>
    </location>
</feature>
<name>A0AAN9ADL9_HALRR</name>
<dbReference type="Proteomes" id="UP001381693">
    <property type="component" value="Unassembled WGS sequence"/>
</dbReference>
<dbReference type="GO" id="GO:0005886">
    <property type="term" value="C:plasma membrane"/>
    <property type="evidence" value="ECO:0007669"/>
    <property type="project" value="UniProtKB-SubCell"/>
</dbReference>
<dbReference type="InterPro" id="IPR052192">
    <property type="entry name" value="Insect_Ionotropic_Sensory_Rcpt"/>
</dbReference>
<evidence type="ECO:0000256" key="2">
    <source>
        <dbReference type="ARBA" id="ARBA00022475"/>
    </source>
</evidence>
<sequence length="217" mass="24744">MRTPWDNQWGVSQTSGNWTGTVGTLQHNKADFSMLLSWMGSRMAVVDYSRVYVSEPLVIVTAKPRELPEIFSLVRPFPKVLWVAILGTCMIAGTMIWLLQKIWGWMLGKRSLNLSTALLYSWGILLEDPPVNLPSNITARVSINITSYITTSETEHHKKARGKGYGQLNPKYKICRWIEAFDFFAKYFYLNLLKDARSENDKLHMKSPRGISASEVP</sequence>
<evidence type="ECO:0000256" key="5">
    <source>
        <dbReference type="ARBA" id="ARBA00023136"/>
    </source>
</evidence>
<dbReference type="PANTHER" id="PTHR42643:SF24">
    <property type="entry name" value="IONOTROPIC RECEPTOR 60A"/>
    <property type="match status" value="1"/>
</dbReference>
<proteinExistence type="predicted"/>
<organism evidence="9 10">
    <name type="scientific">Halocaridina rubra</name>
    <name type="common">Hawaiian red shrimp</name>
    <dbReference type="NCBI Taxonomy" id="373956"/>
    <lineage>
        <taxon>Eukaryota</taxon>
        <taxon>Metazoa</taxon>
        <taxon>Ecdysozoa</taxon>
        <taxon>Arthropoda</taxon>
        <taxon>Crustacea</taxon>
        <taxon>Multicrustacea</taxon>
        <taxon>Malacostraca</taxon>
        <taxon>Eumalacostraca</taxon>
        <taxon>Eucarida</taxon>
        <taxon>Decapoda</taxon>
        <taxon>Pleocyemata</taxon>
        <taxon>Caridea</taxon>
        <taxon>Atyoidea</taxon>
        <taxon>Atyidae</taxon>
        <taxon>Halocaridina</taxon>
    </lineage>
</organism>
<accession>A0AAN9ADL9</accession>